<sequence>MTAKTFKLNEYLELRFENDETVIYLQGKPFIQCMRLVFQIPKERLDGYHYINSIDEAAEVKRAVLEDEGHVYQLNPEEEFWGHCSNLQVWIEHGYDTRLLHSNLSFPLLTHLMLAGDKKARRVFSEEIAKRCDDGYVPVILSLFESESFNYLSEEQFGYVMNSLKTLLRKDLELEKKFTLLCILFVEYLKHEDFTNSNEVYERLKSYYLPQRFSWVWSFAGGVYLGGSM</sequence>
<reference evidence="1" key="1">
    <citation type="journal article" date="2015" name="Nature">
        <title>Complex archaea that bridge the gap between prokaryotes and eukaryotes.</title>
        <authorList>
            <person name="Spang A."/>
            <person name="Saw J.H."/>
            <person name="Jorgensen S.L."/>
            <person name="Zaremba-Niedzwiedzka K."/>
            <person name="Martijn J."/>
            <person name="Lind A.E."/>
            <person name="van Eijk R."/>
            <person name="Schleper C."/>
            <person name="Guy L."/>
            <person name="Ettema T.J."/>
        </authorList>
    </citation>
    <scope>NUCLEOTIDE SEQUENCE</scope>
</reference>
<name>A0A0F8ZV51_9ZZZZ</name>
<feature type="non-terminal residue" evidence="1">
    <location>
        <position position="229"/>
    </location>
</feature>
<protein>
    <submittedName>
        <fullName evidence="1">Uncharacterized protein</fullName>
    </submittedName>
</protein>
<organism evidence="1">
    <name type="scientific">marine sediment metagenome</name>
    <dbReference type="NCBI Taxonomy" id="412755"/>
    <lineage>
        <taxon>unclassified sequences</taxon>
        <taxon>metagenomes</taxon>
        <taxon>ecological metagenomes</taxon>
    </lineage>
</organism>
<dbReference type="AlphaFoldDB" id="A0A0F8ZV51"/>
<accession>A0A0F8ZV51</accession>
<dbReference type="EMBL" id="LAZR01045918">
    <property type="protein sequence ID" value="KKK97737.1"/>
    <property type="molecule type" value="Genomic_DNA"/>
</dbReference>
<comment type="caution">
    <text evidence="1">The sequence shown here is derived from an EMBL/GenBank/DDBJ whole genome shotgun (WGS) entry which is preliminary data.</text>
</comment>
<evidence type="ECO:0000313" key="1">
    <source>
        <dbReference type="EMBL" id="KKK97737.1"/>
    </source>
</evidence>
<gene>
    <name evidence="1" type="ORF">LCGC14_2649760</name>
</gene>
<proteinExistence type="predicted"/>